<dbReference type="InterPro" id="IPR001387">
    <property type="entry name" value="Cro/C1-type_HTH"/>
</dbReference>
<accession>K2IQL4</accession>
<name>K2IQL4_9RHOB</name>
<dbReference type="InterPro" id="IPR050807">
    <property type="entry name" value="TransReg_Diox_bact_type"/>
</dbReference>
<evidence type="ECO:0000313" key="4">
    <source>
        <dbReference type="EMBL" id="EKE72506.1"/>
    </source>
</evidence>
<comment type="caution">
    <text evidence="4">The sequence shown here is derived from an EMBL/GenBank/DDBJ whole genome shotgun (WGS) entry which is preliminary data.</text>
</comment>
<dbReference type="eggNOG" id="COG1396">
    <property type="taxonomic scope" value="Bacteria"/>
</dbReference>
<dbReference type="GO" id="GO:0005829">
    <property type="term" value="C:cytosol"/>
    <property type="evidence" value="ECO:0007669"/>
    <property type="project" value="TreeGrafter"/>
</dbReference>
<evidence type="ECO:0000256" key="1">
    <source>
        <dbReference type="ARBA" id="ARBA00023125"/>
    </source>
</evidence>
<keyword evidence="1" id="KW-0238">DNA-binding</keyword>
<sequence length="240" mass="26444">MQQHPGVFFFVSQALQDGMSDTPTPDTAPTTGPDTRTPSLIRLARESGEGTPDEARPLDLGLRVRDLRKARGWTLEQAAGQAGLARSTLSKIENGQMSPTYDALKKLAVGLEISVPQLFTPPQRAQISGRMAVTKSGEGVAHPTATYEHEMLATALTKKSMLPYRATIRARDFEEFDGWVRHDGEEFLYVLTGVIKLITEFYEPVEMRRGDSAYYDASMGHNVISVSPEDATILWVTSLT</sequence>
<dbReference type="GO" id="GO:0003700">
    <property type="term" value="F:DNA-binding transcription factor activity"/>
    <property type="evidence" value="ECO:0007669"/>
    <property type="project" value="TreeGrafter"/>
</dbReference>
<dbReference type="EMBL" id="AMRK01000003">
    <property type="protein sequence ID" value="EKE72506.1"/>
    <property type="molecule type" value="Genomic_DNA"/>
</dbReference>
<protein>
    <submittedName>
        <fullName evidence="4">Putative transcriptional regulator</fullName>
    </submittedName>
</protein>
<evidence type="ECO:0000313" key="5">
    <source>
        <dbReference type="Proteomes" id="UP000006762"/>
    </source>
</evidence>
<dbReference type="Pfam" id="PF01381">
    <property type="entry name" value="HTH_3"/>
    <property type="match status" value="1"/>
</dbReference>
<feature type="domain" description="HTH cro/C1-type" evidence="3">
    <location>
        <begin position="64"/>
        <end position="118"/>
    </location>
</feature>
<dbReference type="InterPro" id="IPR011051">
    <property type="entry name" value="RmlC_Cupin_sf"/>
</dbReference>
<dbReference type="SUPFAM" id="SSF51182">
    <property type="entry name" value="RmlC-like cupins"/>
    <property type="match status" value="1"/>
</dbReference>
<dbReference type="PATRIC" id="fig|1208323.3.peg.1233"/>
<feature type="compositionally biased region" description="Low complexity" evidence="2">
    <location>
        <begin position="21"/>
        <end position="38"/>
    </location>
</feature>
<dbReference type="SMART" id="SM00530">
    <property type="entry name" value="HTH_XRE"/>
    <property type="match status" value="1"/>
</dbReference>
<organism evidence="4 5">
    <name type="scientific">Celeribacter baekdonensis B30</name>
    <dbReference type="NCBI Taxonomy" id="1208323"/>
    <lineage>
        <taxon>Bacteria</taxon>
        <taxon>Pseudomonadati</taxon>
        <taxon>Pseudomonadota</taxon>
        <taxon>Alphaproteobacteria</taxon>
        <taxon>Rhodobacterales</taxon>
        <taxon>Roseobacteraceae</taxon>
        <taxon>Celeribacter</taxon>
    </lineage>
</organism>
<dbReference type="PANTHER" id="PTHR46797">
    <property type="entry name" value="HTH-TYPE TRANSCRIPTIONAL REGULATOR"/>
    <property type="match status" value="1"/>
</dbReference>
<evidence type="ECO:0000259" key="3">
    <source>
        <dbReference type="PROSITE" id="PS50943"/>
    </source>
</evidence>
<dbReference type="InterPro" id="IPR010982">
    <property type="entry name" value="Lambda_DNA-bd_dom_sf"/>
</dbReference>
<dbReference type="PROSITE" id="PS50943">
    <property type="entry name" value="HTH_CROC1"/>
    <property type="match status" value="1"/>
</dbReference>
<gene>
    <name evidence="4" type="ORF">B30_05981</name>
</gene>
<dbReference type="Gene3D" id="2.60.120.10">
    <property type="entry name" value="Jelly Rolls"/>
    <property type="match status" value="1"/>
</dbReference>
<dbReference type="CDD" id="cd00093">
    <property type="entry name" value="HTH_XRE"/>
    <property type="match status" value="1"/>
</dbReference>
<dbReference type="SUPFAM" id="SSF47413">
    <property type="entry name" value="lambda repressor-like DNA-binding domains"/>
    <property type="match status" value="1"/>
</dbReference>
<dbReference type="Gene3D" id="1.10.260.40">
    <property type="entry name" value="lambda repressor-like DNA-binding domains"/>
    <property type="match status" value="1"/>
</dbReference>
<dbReference type="CDD" id="cd02209">
    <property type="entry name" value="cupin_XRE_C"/>
    <property type="match status" value="1"/>
</dbReference>
<dbReference type="InterPro" id="IPR013096">
    <property type="entry name" value="Cupin_2"/>
</dbReference>
<dbReference type="GO" id="GO:0003677">
    <property type="term" value="F:DNA binding"/>
    <property type="evidence" value="ECO:0007669"/>
    <property type="project" value="UniProtKB-KW"/>
</dbReference>
<keyword evidence="5" id="KW-1185">Reference proteome</keyword>
<dbReference type="AlphaFoldDB" id="K2IQL4"/>
<dbReference type="InterPro" id="IPR014710">
    <property type="entry name" value="RmlC-like_jellyroll"/>
</dbReference>
<reference evidence="4 5" key="1">
    <citation type="submission" date="2012-09" db="EMBL/GenBank/DDBJ databases">
        <title>Celeribacter baekdonensis B30 Genome Sequencing.</title>
        <authorList>
            <person name="Wang W."/>
        </authorList>
    </citation>
    <scope>NUCLEOTIDE SEQUENCE [LARGE SCALE GENOMIC DNA]</scope>
    <source>
        <strain evidence="4 5">B30</strain>
    </source>
</reference>
<dbReference type="PANTHER" id="PTHR46797:SF20">
    <property type="entry name" value="BLR4304 PROTEIN"/>
    <property type="match status" value="1"/>
</dbReference>
<evidence type="ECO:0000256" key="2">
    <source>
        <dbReference type="SAM" id="MobiDB-lite"/>
    </source>
</evidence>
<dbReference type="STRING" id="1208323.B30_05981"/>
<dbReference type="Pfam" id="PF07883">
    <property type="entry name" value="Cupin_2"/>
    <property type="match status" value="1"/>
</dbReference>
<proteinExistence type="predicted"/>
<feature type="region of interest" description="Disordered" evidence="2">
    <location>
        <begin position="17"/>
        <end position="39"/>
    </location>
</feature>
<dbReference type="Proteomes" id="UP000006762">
    <property type="component" value="Unassembled WGS sequence"/>
</dbReference>